<dbReference type="Proteomes" id="UP000694846">
    <property type="component" value="Unplaced"/>
</dbReference>
<protein>
    <submittedName>
        <fullName evidence="2">Uncharacterized protein LOC112692933</fullName>
    </submittedName>
</protein>
<organism evidence="1 2">
    <name type="scientific">Sipha flava</name>
    <name type="common">yellow sugarcane aphid</name>
    <dbReference type="NCBI Taxonomy" id="143950"/>
    <lineage>
        <taxon>Eukaryota</taxon>
        <taxon>Metazoa</taxon>
        <taxon>Ecdysozoa</taxon>
        <taxon>Arthropoda</taxon>
        <taxon>Hexapoda</taxon>
        <taxon>Insecta</taxon>
        <taxon>Pterygota</taxon>
        <taxon>Neoptera</taxon>
        <taxon>Paraneoptera</taxon>
        <taxon>Hemiptera</taxon>
        <taxon>Sternorrhyncha</taxon>
        <taxon>Aphidomorpha</taxon>
        <taxon>Aphidoidea</taxon>
        <taxon>Aphididae</taxon>
        <taxon>Sipha</taxon>
    </lineage>
</organism>
<accession>A0A8B8GKR1</accession>
<gene>
    <name evidence="2" type="primary">LOC112692933</name>
</gene>
<dbReference type="RefSeq" id="XP_025423540.1">
    <property type="nucleotide sequence ID" value="XM_025567755.1"/>
</dbReference>
<dbReference type="OrthoDB" id="10513795at2759"/>
<dbReference type="GeneID" id="112692933"/>
<dbReference type="AlphaFoldDB" id="A0A8B8GKR1"/>
<sequence length="150" mass="16795">MSQKCASGAVKRKLKKEKEENMKILLNKVPKLTSFFSKSGFEMNESCAHNLQSVQLNINPGQNLGNDSHPGETSNAYVKTCIQNIENENLLNNINKPTTAINSETSTPSTTVTHITDVNSWSSNPALWPNKKNQAVQYWIHRSRLLPTKI</sequence>
<evidence type="ECO:0000313" key="2">
    <source>
        <dbReference type="RefSeq" id="XP_025423540.1"/>
    </source>
</evidence>
<reference evidence="2" key="1">
    <citation type="submission" date="2025-08" db="UniProtKB">
        <authorList>
            <consortium name="RefSeq"/>
        </authorList>
    </citation>
    <scope>IDENTIFICATION</scope>
    <source>
        <tissue evidence="2">Whole body</tissue>
    </source>
</reference>
<name>A0A8B8GKR1_9HEMI</name>
<proteinExistence type="predicted"/>
<keyword evidence="1" id="KW-1185">Reference proteome</keyword>
<evidence type="ECO:0000313" key="1">
    <source>
        <dbReference type="Proteomes" id="UP000694846"/>
    </source>
</evidence>